<proteinExistence type="predicted"/>
<organism evidence="1 2">
    <name type="scientific">Cupriavidus taiwanensis</name>
    <dbReference type="NCBI Taxonomy" id="164546"/>
    <lineage>
        <taxon>Bacteria</taxon>
        <taxon>Pseudomonadati</taxon>
        <taxon>Pseudomonadota</taxon>
        <taxon>Betaproteobacteria</taxon>
        <taxon>Burkholderiales</taxon>
        <taxon>Burkholderiaceae</taxon>
        <taxon>Cupriavidus</taxon>
    </lineage>
</organism>
<gene>
    <name evidence="1" type="ORF">CBM2594_B30340</name>
</gene>
<protein>
    <submittedName>
        <fullName evidence="1">Uncharacterized protein</fullName>
    </submittedName>
</protein>
<dbReference type="AlphaFoldDB" id="A0A7Z7JCH6"/>
<evidence type="ECO:0000313" key="2">
    <source>
        <dbReference type="Proteomes" id="UP000257139"/>
    </source>
</evidence>
<dbReference type="Proteomes" id="UP000257139">
    <property type="component" value="Chromosome CBM2594_b"/>
</dbReference>
<accession>A0A7Z7JCH6</accession>
<sequence>MSTTCSDSMQSGSHHQHSNNQLLCQLRYYRSHSRRPLTKGQPQNLDEVVTLFMPSAIASRHPYSYP</sequence>
<dbReference type="EMBL" id="LT978514">
    <property type="protein sequence ID" value="SPC22490.1"/>
    <property type="molecule type" value="Genomic_DNA"/>
</dbReference>
<name>A0A7Z7JCH6_9BURK</name>
<evidence type="ECO:0000313" key="1">
    <source>
        <dbReference type="EMBL" id="SPC22490.1"/>
    </source>
</evidence>
<reference evidence="1 2" key="1">
    <citation type="submission" date="2018-01" db="EMBL/GenBank/DDBJ databases">
        <authorList>
            <person name="Clerissi C."/>
        </authorList>
    </citation>
    <scope>NUCLEOTIDE SEQUENCE [LARGE SCALE GENOMIC DNA]</scope>
    <source>
        <strain evidence="1">Cupriavidus taiwanensis STM 6021</strain>
    </source>
</reference>